<evidence type="ECO:0000313" key="3">
    <source>
        <dbReference type="Proteomes" id="UP000326289"/>
    </source>
</evidence>
<accession>A0A5N6IRW6</accession>
<evidence type="ECO:0000256" key="1">
    <source>
        <dbReference type="SAM" id="MobiDB-lite"/>
    </source>
</evidence>
<feature type="compositionally biased region" description="Low complexity" evidence="1">
    <location>
        <begin position="105"/>
        <end position="126"/>
    </location>
</feature>
<gene>
    <name evidence="2" type="ORF">BDV30DRAFT_196884</name>
</gene>
<sequence length="213" mass="22737">MAPRPDLYPLRTSKDIIFPSELQEASSMNTSSSGNGREEGSGPSVPPPLAYTEFLRALSPAFGSPDGPDPTTTRWSFGRPLGSPTSIPSSASSASFQHGDDARDSSTPVPASPAASPAAPPRSASSVGFARRFRVPPPYITSGTETPQTPYMAHTPMSPADWRLRRTEPSNGANGRTITVQHIITHTITLKHAPSLDPAPRGKRRRTHDSEDN</sequence>
<proteinExistence type="predicted"/>
<feature type="region of interest" description="Disordered" evidence="1">
    <location>
        <begin position="1"/>
        <end position="158"/>
    </location>
</feature>
<reference evidence="2 3" key="1">
    <citation type="submission" date="2019-04" db="EMBL/GenBank/DDBJ databases">
        <title>Fungal friends and foes A comparative genomics study of 23 Aspergillus species from section Flavi.</title>
        <authorList>
            <consortium name="DOE Joint Genome Institute"/>
            <person name="Kjaerbolling I."/>
            <person name="Vesth T.C."/>
            <person name="Frisvad J.C."/>
            <person name="Nybo J.L."/>
            <person name="Theobald S."/>
            <person name="Kildgaard S."/>
            <person name="Petersen T.I."/>
            <person name="Kuo A."/>
            <person name="Sato A."/>
            <person name="Lyhne E.K."/>
            <person name="Kogle M.E."/>
            <person name="Wiebenga A."/>
            <person name="Kun R.S."/>
            <person name="Lubbers R.J."/>
            <person name="Makela M.R."/>
            <person name="Barry K."/>
            <person name="Chovatia M."/>
            <person name="Clum A."/>
            <person name="Daum C."/>
            <person name="Haridas S."/>
            <person name="He G."/>
            <person name="LaButti K."/>
            <person name="Lipzen A."/>
            <person name="Mondo S."/>
            <person name="Pangilinan J."/>
            <person name="Riley R."/>
            <person name="Salamov A."/>
            <person name="Simmons B.A."/>
            <person name="Magnuson J.K."/>
            <person name="Henrissat B."/>
            <person name="Mortensen U.H."/>
            <person name="Larsen T.O."/>
            <person name="De vries R.P."/>
            <person name="Grigoriev I.V."/>
            <person name="Machida M."/>
            <person name="Baker S.E."/>
            <person name="Andersen M.R."/>
        </authorList>
    </citation>
    <scope>NUCLEOTIDE SEQUENCE [LARGE SCALE GENOMIC DNA]</scope>
    <source>
        <strain evidence="2 3">CBS 117635</strain>
    </source>
</reference>
<feature type="region of interest" description="Disordered" evidence="1">
    <location>
        <begin position="190"/>
        <end position="213"/>
    </location>
</feature>
<feature type="compositionally biased region" description="Low complexity" evidence="1">
    <location>
        <begin position="83"/>
        <end position="95"/>
    </location>
</feature>
<dbReference type="EMBL" id="ML732857">
    <property type="protein sequence ID" value="KAB8268914.1"/>
    <property type="molecule type" value="Genomic_DNA"/>
</dbReference>
<organism evidence="2 3">
    <name type="scientific">Aspergillus minisclerotigenes</name>
    <dbReference type="NCBI Taxonomy" id="656917"/>
    <lineage>
        <taxon>Eukaryota</taxon>
        <taxon>Fungi</taxon>
        <taxon>Dikarya</taxon>
        <taxon>Ascomycota</taxon>
        <taxon>Pezizomycotina</taxon>
        <taxon>Eurotiomycetes</taxon>
        <taxon>Eurotiomycetidae</taxon>
        <taxon>Eurotiales</taxon>
        <taxon>Aspergillaceae</taxon>
        <taxon>Aspergillus</taxon>
        <taxon>Aspergillus subgen. Circumdati</taxon>
    </lineage>
</organism>
<dbReference type="PANTHER" id="PTHR42053">
    <property type="match status" value="1"/>
</dbReference>
<dbReference type="PANTHER" id="PTHR42053:SF1">
    <property type="match status" value="1"/>
</dbReference>
<evidence type="ECO:0000313" key="2">
    <source>
        <dbReference type="EMBL" id="KAB8268914.1"/>
    </source>
</evidence>
<dbReference type="Proteomes" id="UP000326289">
    <property type="component" value="Unassembled WGS sequence"/>
</dbReference>
<protein>
    <submittedName>
        <fullName evidence="2">Uncharacterized protein</fullName>
    </submittedName>
</protein>
<name>A0A5N6IRW6_9EURO</name>
<dbReference type="AlphaFoldDB" id="A0A5N6IRW6"/>
<keyword evidence="3" id="KW-1185">Reference proteome</keyword>